<keyword evidence="4" id="KW-0812">Transmembrane</keyword>
<protein>
    <submittedName>
        <fullName evidence="6">TonB-dependent receptor</fullName>
    </submittedName>
</protein>
<evidence type="ECO:0000313" key="7">
    <source>
        <dbReference type="Proteomes" id="UP001549749"/>
    </source>
</evidence>
<keyword evidence="2 4" id="KW-0472">Membrane</keyword>
<dbReference type="EMBL" id="JBEXAC010000002">
    <property type="protein sequence ID" value="MET7000403.1"/>
    <property type="molecule type" value="Genomic_DNA"/>
</dbReference>
<dbReference type="PROSITE" id="PS52016">
    <property type="entry name" value="TONB_DEPENDENT_REC_3"/>
    <property type="match status" value="1"/>
</dbReference>
<dbReference type="Proteomes" id="UP001549749">
    <property type="component" value="Unassembled WGS sequence"/>
</dbReference>
<reference evidence="6 7" key="1">
    <citation type="submission" date="2024-06" db="EMBL/GenBank/DDBJ databases">
        <title>Chitinophaga defluvii sp. nov., isolated from municipal sewage.</title>
        <authorList>
            <person name="Zhang L."/>
        </authorList>
    </citation>
    <scope>NUCLEOTIDE SEQUENCE [LARGE SCALE GENOMIC DNA]</scope>
    <source>
        <strain evidence="6 7">H8</strain>
    </source>
</reference>
<dbReference type="Gene3D" id="2.60.40.1120">
    <property type="entry name" value="Carboxypeptidase-like, regulatory domain"/>
    <property type="match status" value="1"/>
</dbReference>
<keyword evidence="7" id="KW-1185">Reference proteome</keyword>
<sequence>MKLTVLLLTVTCLQIRANTYAQHITLKETNASLEKVFNAIYKQTGYQFVYADNLLQQAKKISIDIENAPINEVLDVCFKGQPFTYMMKEKAIIVKRKAPPATPVANVPVPIKITGVVKDKLGSPLIGVTVRVVGKETGAITNENGVFTLQAEPIDSLEITYIGYQRQVVAVNNQTSIQIALEASAGGLNEVVVVAYGEQKKASITGAIASIQTKEIKQSPAANLAVTLAGRLPGLTVIQSSGEPGKDATALYLRGQGTLNGQNPVILVDGVERELSYIDPNEVESVTILKDASSTAMFGVRGANGVILVTTRRGEKGKSQISFTAETGIQDFTRRNSILGAYDWARLKNEAWHNNNPDADPNNPVNRPPYSDYALERYRLQDDPLRYPDNNWRDMLMYKVVPQTRYNLSISGGGDKVQYFVNVGYLNQAGQWKVEQKDYDPSTYLKRYNFRSNIDAFLNKTKTLKTFLNVAGYLEKTNSPYQNEIFRYINNEHPSILPGPLTPDGEVIVGSGLYNNSPYAMINRSGYTQGTNNNITASWGLQQDLHFITEGLSAKFMASFDTKTAYRLAANRNYEIWTQIMDPNLKAVDGRDSVYYTKNGGDNTPLSLSSGASFESFTNFQFLVNYNRTFANKHTVTGLLMGQQEQRIRPGDPLPYNLRGFSSRITYGYKNKYYAEFDAGFNGSEQFAKGKRYGFFPSVSGAWVISSEPFMSNVTLLDFLKLRASYGSVGNDRLGGKRFLYLDDIQRAGGGYSPSLGRGGTISESYIGNPDIQWEIAKKTNVGLEIGLFNELKITVDVFKESRDNILIARGSVPMLNGVSAGARPPANIGIVKNQGYEIELNYNKRVAKDFTIFSNLNFNYARNKVVFVDEAEKTADFAARYRQTGYMIGQNFGYIVDGYFKDQEEINGYPAYNIGRIPRPGDFKYKDVNGDKIIDERDIAPVGNAAVPQYTYGAAFGINYKGISVSALFQGVAGVSKFLSDIGVFETYDFRERMLHAWTPERAAAGEEILYPALSTGLSASNLVNTFYLENTSFVRLKNVEIGYTLPENISGKIGAQLVRIYVNGVNLFTWDKMKTKDYDPEISNSYTYPVYRVFNSGINITF</sequence>
<comment type="subcellular location">
    <subcellularLocation>
        <location evidence="4">Cell outer membrane</location>
        <topology evidence="4">Multi-pass membrane protein</topology>
    </subcellularLocation>
</comment>
<dbReference type="InterPro" id="IPR008969">
    <property type="entry name" value="CarboxyPept-like_regulatory"/>
</dbReference>
<dbReference type="Pfam" id="PF07660">
    <property type="entry name" value="STN"/>
    <property type="match status" value="1"/>
</dbReference>
<comment type="caution">
    <text evidence="6">The sequence shown here is derived from an EMBL/GenBank/DDBJ whole genome shotgun (WGS) entry which is preliminary data.</text>
</comment>
<dbReference type="NCBIfam" id="TIGR04056">
    <property type="entry name" value="OMP_RagA_SusC"/>
    <property type="match status" value="1"/>
</dbReference>
<dbReference type="InterPro" id="IPR039426">
    <property type="entry name" value="TonB-dep_rcpt-like"/>
</dbReference>
<name>A0ABV2TBM0_9BACT</name>
<dbReference type="InterPro" id="IPR023996">
    <property type="entry name" value="TonB-dep_OMP_SusC/RagA"/>
</dbReference>
<dbReference type="SUPFAM" id="SSF56935">
    <property type="entry name" value="Porins"/>
    <property type="match status" value="1"/>
</dbReference>
<keyword evidence="4" id="KW-1134">Transmembrane beta strand</keyword>
<evidence type="ECO:0000259" key="5">
    <source>
        <dbReference type="SMART" id="SM00965"/>
    </source>
</evidence>
<keyword evidence="3 4" id="KW-0998">Cell outer membrane</keyword>
<keyword evidence="6" id="KW-0675">Receptor</keyword>
<dbReference type="Pfam" id="PF13715">
    <property type="entry name" value="CarbopepD_reg_2"/>
    <property type="match status" value="1"/>
</dbReference>
<evidence type="ECO:0000256" key="2">
    <source>
        <dbReference type="ARBA" id="ARBA00023136"/>
    </source>
</evidence>
<evidence type="ECO:0000256" key="3">
    <source>
        <dbReference type="ARBA" id="ARBA00023237"/>
    </source>
</evidence>
<dbReference type="RefSeq" id="WP_354662962.1">
    <property type="nucleotide sequence ID" value="NZ_JBEXAC010000002.1"/>
</dbReference>
<dbReference type="InterPro" id="IPR037066">
    <property type="entry name" value="Plug_dom_sf"/>
</dbReference>
<comment type="similarity">
    <text evidence="4">Belongs to the TonB-dependent receptor family.</text>
</comment>
<accession>A0ABV2TBM0</accession>
<organism evidence="6 7">
    <name type="scientific">Chitinophaga defluvii</name>
    <dbReference type="NCBI Taxonomy" id="3163343"/>
    <lineage>
        <taxon>Bacteria</taxon>
        <taxon>Pseudomonadati</taxon>
        <taxon>Bacteroidota</taxon>
        <taxon>Chitinophagia</taxon>
        <taxon>Chitinophagales</taxon>
        <taxon>Chitinophagaceae</taxon>
        <taxon>Chitinophaga</taxon>
    </lineage>
</organism>
<dbReference type="InterPro" id="IPR023997">
    <property type="entry name" value="TonB-dep_OMP_SusC/RagA_CS"/>
</dbReference>
<dbReference type="SMART" id="SM00965">
    <property type="entry name" value="STN"/>
    <property type="match status" value="1"/>
</dbReference>
<evidence type="ECO:0000313" key="6">
    <source>
        <dbReference type="EMBL" id="MET7000403.1"/>
    </source>
</evidence>
<evidence type="ECO:0000256" key="4">
    <source>
        <dbReference type="PROSITE-ProRule" id="PRU01360"/>
    </source>
</evidence>
<evidence type="ECO:0000256" key="1">
    <source>
        <dbReference type="ARBA" id="ARBA00022448"/>
    </source>
</evidence>
<feature type="domain" description="Secretin/TonB short N-terminal" evidence="5">
    <location>
        <begin position="46"/>
        <end position="97"/>
    </location>
</feature>
<dbReference type="InterPro" id="IPR011662">
    <property type="entry name" value="Secretin/TonB_short_N"/>
</dbReference>
<dbReference type="Gene3D" id="2.170.130.10">
    <property type="entry name" value="TonB-dependent receptor, plug domain"/>
    <property type="match status" value="1"/>
</dbReference>
<dbReference type="Pfam" id="PF07715">
    <property type="entry name" value="Plug"/>
    <property type="match status" value="1"/>
</dbReference>
<keyword evidence="1 4" id="KW-0813">Transport</keyword>
<gene>
    <name evidence="6" type="ORF">ABR189_23630</name>
</gene>
<dbReference type="InterPro" id="IPR012910">
    <property type="entry name" value="Plug_dom"/>
</dbReference>
<dbReference type="NCBIfam" id="TIGR04057">
    <property type="entry name" value="SusC_RagA_signa"/>
    <property type="match status" value="1"/>
</dbReference>
<proteinExistence type="inferred from homology"/>
<dbReference type="SUPFAM" id="SSF49464">
    <property type="entry name" value="Carboxypeptidase regulatory domain-like"/>
    <property type="match status" value="1"/>
</dbReference>